<protein>
    <submittedName>
        <fullName evidence="2">Uncharacterized protein</fullName>
    </submittedName>
</protein>
<feature type="compositionally biased region" description="Basic and acidic residues" evidence="1">
    <location>
        <begin position="139"/>
        <end position="152"/>
    </location>
</feature>
<dbReference type="Gene3D" id="3.60.15.10">
    <property type="entry name" value="Ribonuclease Z/Hydroxyacylglutathione hydrolase-like"/>
    <property type="match status" value="1"/>
</dbReference>
<sequence>MIQRFFHPVGQGAFYSERHIDDNINIVYDCGTEYKNRGNKGTKGVVSQSFSKNDVIHYLFISHFDYDHISLIPILKESVKRIEKVVLPLLHEETKLFLSNIYSVLGEKELATLVRAPNQYFGSDTQIIAVESGNNNDDNFSKEDESDKEGKNNKVRIIPSGKILSLRTKESDWVFIPYNYEYEILSKDFVKKIQDSIVDLQKLKKDSEYAILESVINELKKIYKRMKGGINQNSMFVYSGPEKETSNEIYQVYQRRIIDEFYSKLMCYNLMFPKRPACLYTGDGDLNVVDVQSVYKDYWHFIGTIQIPHHGSYSSFNENILIDRPCFCPISVGKNNSYGHPSQKIIGKTLQYESHPILVTEDVDSTFVEIIEC</sequence>
<dbReference type="Proteomes" id="UP000230742">
    <property type="component" value="Chromosome 2"/>
</dbReference>
<proteinExistence type="predicted"/>
<name>A0A2D3LNK9_PREIN</name>
<dbReference type="EMBL" id="CP024728">
    <property type="protein sequence ID" value="ATV32188.1"/>
    <property type="molecule type" value="Genomic_DNA"/>
</dbReference>
<evidence type="ECO:0000256" key="1">
    <source>
        <dbReference type="SAM" id="MobiDB-lite"/>
    </source>
</evidence>
<accession>A0A2D3LNK9</accession>
<feature type="region of interest" description="Disordered" evidence="1">
    <location>
        <begin position="132"/>
        <end position="152"/>
    </location>
</feature>
<dbReference type="RefSeq" id="WP_100014986.1">
    <property type="nucleotide sequence ID" value="NZ_CP024728.1"/>
</dbReference>
<dbReference type="InterPro" id="IPR036866">
    <property type="entry name" value="RibonucZ/Hydroxyglut_hydro"/>
</dbReference>
<dbReference type="AlphaFoldDB" id="A0A2D3LNK9"/>
<gene>
    <name evidence="2" type="ORF">CTM46_12040</name>
</gene>
<dbReference type="SUPFAM" id="SSF56281">
    <property type="entry name" value="Metallo-hydrolase/oxidoreductase"/>
    <property type="match status" value="1"/>
</dbReference>
<evidence type="ECO:0000313" key="2">
    <source>
        <dbReference type="EMBL" id="ATV32188.1"/>
    </source>
</evidence>
<organism evidence="2 3">
    <name type="scientific">Prevotella intermedia</name>
    <dbReference type="NCBI Taxonomy" id="28131"/>
    <lineage>
        <taxon>Bacteria</taxon>
        <taxon>Pseudomonadati</taxon>
        <taxon>Bacteroidota</taxon>
        <taxon>Bacteroidia</taxon>
        <taxon>Bacteroidales</taxon>
        <taxon>Prevotellaceae</taxon>
        <taxon>Prevotella</taxon>
    </lineage>
</organism>
<reference evidence="2 3" key="1">
    <citation type="submission" date="2017-11" db="EMBL/GenBank/DDBJ databases">
        <title>Genome sequencing of Prevotella intermedia KCOM 1949.</title>
        <authorList>
            <person name="Kook J.-K."/>
            <person name="Park S.-N."/>
            <person name="Lim Y.K."/>
        </authorList>
    </citation>
    <scope>NUCLEOTIDE SEQUENCE [LARGE SCALE GENOMIC DNA]</scope>
    <source>
        <strain evidence="2 3">KCOM 1949</strain>
    </source>
</reference>
<evidence type="ECO:0000313" key="3">
    <source>
        <dbReference type="Proteomes" id="UP000230742"/>
    </source>
</evidence>